<organism evidence="1 2">
    <name type="scientific">Actinoalloteichus hymeniacidonis</name>
    <dbReference type="NCBI Taxonomy" id="340345"/>
    <lineage>
        <taxon>Bacteria</taxon>
        <taxon>Bacillati</taxon>
        <taxon>Actinomycetota</taxon>
        <taxon>Actinomycetes</taxon>
        <taxon>Pseudonocardiales</taxon>
        <taxon>Pseudonocardiaceae</taxon>
        <taxon>Actinoalloteichus</taxon>
    </lineage>
</organism>
<dbReference type="Proteomes" id="UP000095210">
    <property type="component" value="Chromosome"/>
</dbReference>
<dbReference type="InterPro" id="IPR012349">
    <property type="entry name" value="Split_barrel_FMN-bd"/>
</dbReference>
<evidence type="ECO:0000313" key="1">
    <source>
        <dbReference type="EMBL" id="AOS62148.1"/>
    </source>
</evidence>
<dbReference type="EMBL" id="CP014859">
    <property type="protein sequence ID" value="AOS62148.1"/>
    <property type="molecule type" value="Genomic_DNA"/>
</dbReference>
<sequence>MGYRGPLPKKFIGRYNAFMLSLRDSPRWGDHISGWLTTVTYTGRRTGRTISLPVAYRRNGDRVTIDVKLPDAKKWWRNFTGEGAPLTLNLDGVDRTGHAIARRDDRQRVYLAVELS</sequence>
<dbReference type="Gene3D" id="2.30.110.10">
    <property type="entry name" value="Electron Transport, Fmn-binding Protein, Chain A"/>
    <property type="match status" value="1"/>
</dbReference>
<dbReference type="RefSeq" id="WP_069847394.1">
    <property type="nucleotide sequence ID" value="NZ_CP014859.1"/>
</dbReference>
<dbReference type="AlphaFoldDB" id="A0AAC9HMZ8"/>
<reference evidence="2" key="1">
    <citation type="submission" date="2016-03" db="EMBL/GenBank/DDBJ databases">
        <title>Complete genome sequence of the type strain Actinoalloteichus hymeniacidonis DSM 45092.</title>
        <authorList>
            <person name="Schaffert L."/>
            <person name="Albersmeier A."/>
            <person name="Winkler A."/>
            <person name="Kalinowski J."/>
            <person name="Zotchev S."/>
            <person name="Ruckert C."/>
        </authorList>
    </citation>
    <scope>NUCLEOTIDE SEQUENCE [LARGE SCALE GENOMIC DNA]</scope>
    <source>
        <strain evidence="2">HPA177(T) (DSM 45092(T))</strain>
    </source>
</reference>
<accession>A0AAC9HMZ8</accession>
<keyword evidence="2" id="KW-1185">Reference proteome</keyword>
<gene>
    <name evidence="1" type="ORF">TL08_06620</name>
</gene>
<protein>
    <submittedName>
        <fullName evidence="1">Uncharacterized protein</fullName>
    </submittedName>
</protein>
<proteinExistence type="predicted"/>
<evidence type="ECO:0000313" key="2">
    <source>
        <dbReference type="Proteomes" id="UP000095210"/>
    </source>
</evidence>
<dbReference type="KEGG" id="ahm:TL08_06620"/>
<name>A0AAC9HMZ8_9PSEU</name>